<feature type="compositionally biased region" description="Low complexity" evidence="1">
    <location>
        <begin position="373"/>
        <end position="403"/>
    </location>
</feature>
<feature type="compositionally biased region" description="Polar residues" evidence="1">
    <location>
        <begin position="499"/>
        <end position="518"/>
    </location>
</feature>
<accession>A0A0N4X5E5</accession>
<dbReference type="AlphaFoldDB" id="A0A0N4X5E5"/>
<sequence length="535" mass="57444">MHNNVAQTSQATSTNQQYNSSMISNYRYGPAQQSYSAPNSESHYGQKQQLSGAYSSSGLGHTRSSYLSSSTAQTTQATPVQQPYDSPKISSYSGTAQQSYSVPSSESHYGQPQDYSSSSQGYIRGSDVSSSTVPTTQAGPVQQPYNSPKTSSYSYGTAQRSYSASSSKSRYGQKQQSSDAYSSSGLGYTRSSYLSTTTAQTTQAAPVQQPYNSPKIRSYSGTAQQSYSAPSSESHYGQKQQSSYAYSSSDQGYASSSGLSGSTTQTTPAAPAQQPYSSARISSYRSGPEQRSYSAPNSDSSYGQKQQTSNVYSSSGQGYASNSGSSSSIAQTTEATPVQQQYNSLKISSHRYGPAQRSYNALSSEGHYGQPQIYSSSSRGYIRSNDVSSSTAPTTQATSVQQPYNSPKISSYGRIAQQSYGAPSSESPYGHNQQTSDVYSSSSKGYTQSSNYVLRSPPAEQAAVEQSSTHTPKDSYKVPYISYSQRTQEYGHPSEASYARNTQMQTSPPPSNYKTMNEPSPRAYARPALSSYALP</sequence>
<dbReference type="EMBL" id="UZAF01021423">
    <property type="protein sequence ID" value="VDO78060.1"/>
    <property type="molecule type" value="Genomic_DNA"/>
</dbReference>
<feature type="region of interest" description="Disordered" evidence="1">
    <location>
        <begin position="361"/>
        <end position="535"/>
    </location>
</feature>
<feature type="compositionally biased region" description="Low complexity" evidence="1">
    <location>
        <begin position="439"/>
        <end position="452"/>
    </location>
</feature>
<dbReference type="OMA" id="ESHYGQK"/>
<reference evidence="2 3" key="2">
    <citation type="submission" date="2018-11" db="EMBL/GenBank/DDBJ databases">
        <authorList>
            <consortium name="Pathogen Informatics"/>
        </authorList>
    </citation>
    <scope>NUCLEOTIDE SEQUENCE [LARGE SCALE GENOMIC DNA]</scope>
    <source>
        <strain evidence="2 3">MHpl1</strain>
    </source>
</reference>
<feature type="compositionally biased region" description="Polar residues" evidence="1">
    <location>
        <begin position="219"/>
        <end position="235"/>
    </location>
</feature>
<feature type="compositionally biased region" description="Polar residues" evidence="1">
    <location>
        <begin position="79"/>
        <end position="155"/>
    </location>
</feature>
<feature type="compositionally biased region" description="Polar residues" evidence="1">
    <location>
        <begin position="416"/>
        <end position="438"/>
    </location>
</feature>
<protein>
    <submittedName>
        <fullName evidence="4">ZM domain-containing protein</fullName>
    </submittedName>
</protein>
<evidence type="ECO:0000313" key="2">
    <source>
        <dbReference type="EMBL" id="VDO78060.1"/>
    </source>
</evidence>
<feature type="compositionally biased region" description="Low complexity" evidence="1">
    <location>
        <begin position="313"/>
        <end position="328"/>
    </location>
</feature>
<dbReference type="Proteomes" id="UP000268014">
    <property type="component" value="Unassembled WGS sequence"/>
</dbReference>
<feature type="compositionally biased region" description="Low complexity" evidence="1">
    <location>
        <begin position="62"/>
        <end position="78"/>
    </location>
</feature>
<keyword evidence="3" id="KW-1185">Reference proteome</keyword>
<proteinExistence type="predicted"/>
<feature type="compositionally biased region" description="Low complexity" evidence="1">
    <location>
        <begin position="237"/>
        <end position="275"/>
    </location>
</feature>
<reference evidence="4" key="1">
    <citation type="submission" date="2017-02" db="UniProtKB">
        <authorList>
            <consortium name="WormBaseParasite"/>
        </authorList>
    </citation>
    <scope>IDENTIFICATION</scope>
</reference>
<gene>
    <name evidence="2" type="ORF">HPLM_LOCUS19579</name>
</gene>
<feature type="region of interest" description="Disordered" evidence="1">
    <location>
        <begin position="200"/>
        <end position="337"/>
    </location>
</feature>
<feature type="compositionally biased region" description="Low complexity" evidence="1">
    <location>
        <begin position="1"/>
        <end position="21"/>
    </location>
</feature>
<organism evidence="4">
    <name type="scientific">Haemonchus placei</name>
    <name type="common">Barber's pole worm</name>
    <dbReference type="NCBI Taxonomy" id="6290"/>
    <lineage>
        <taxon>Eukaryota</taxon>
        <taxon>Metazoa</taxon>
        <taxon>Ecdysozoa</taxon>
        <taxon>Nematoda</taxon>
        <taxon>Chromadorea</taxon>
        <taxon>Rhabditida</taxon>
        <taxon>Rhabditina</taxon>
        <taxon>Rhabditomorpha</taxon>
        <taxon>Strongyloidea</taxon>
        <taxon>Trichostrongylidae</taxon>
        <taxon>Haemonchus</taxon>
    </lineage>
</organism>
<dbReference type="WBParaSite" id="HPLM_0001958701-mRNA-1">
    <property type="protein sequence ID" value="HPLM_0001958701-mRNA-1"/>
    <property type="gene ID" value="HPLM_0001958701"/>
</dbReference>
<evidence type="ECO:0000313" key="3">
    <source>
        <dbReference type="Proteomes" id="UP000268014"/>
    </source>
</evidence>
<feature type="region of interest" description="Disordered" evidence="1">
    <location>
        <begin position="1"/>
        <end position="187"/>
    </location>
</feature>
<feature type="compositionally biased region" description="Polar residues" evidence="1">
    <location>
        <begin position="175"/>
        <end position="187"/>
    </location>
</feature>
<evidence type="ECO:0000256" key="1">
    <source>
        <dbReference type="SAM" id="MobiDB-lite"/>
    </source>
</evidence>
<feature type="compositionally biased region" description="Low complexity" evidence="1">
    <location>
        <begin position="156"/>
        <end position="174"/>
    </location>
</feature>
<feature type="compositionally biased region" description="Polar residues" evidence="1">
    <location>
        <begin position="31"/>
        <end position="59"/>
    </location>
</feature>
<name>A0A0N4X5E5_HAEPC</name>
<feature type="compositionally biased region" description="Polar residues" evidence="1">
    <location>
        <begin position="276"/>
        <end position="312"/>
    </location>
</feature>
<evidence type="ECO:0000313" key="4">
    <source>
        <dbReference type="WBParaSite" id="HPLM_0001958701-mRNA-1"/>
    </source>
</evidence>